<dbReference type="Pfam" id="PF01963">
    <property type="entry name" value="TraB_PrgY_gumN"/>
    <property type="match status" value="1"/>
</dbReference>
<dbReference type="InterPro" id="IPR002816">
    <property type="entry name" value="TraB/PrgY/GumN_fam"/>
</dbReference>
<reference evidence="2 3" key="1">
    <citation type="submission" date="2021-07" db="EMBL/GenBank/DDBJ databases">
        <title>Characterization of Violacein-producing bacteria and related species.</title>
        <authorList>
            <person name="Wilson H.S."/>
            <person name="De Leon M.E."/>
        </authorList>
    </citation>
    <scope>NUCLEOTIDE SEQUENCE [LARGE SCALE GENOMIC DNA]</scope>
    <source>
        <strain evidence="2 3">HSC-2F05</strain>
    </source>
</reference>
<evidence type="ECO:0000256" key="1">
    <source>
        <dbReference type="SAM" id="SignalP"/>
    </source>
</evidence>
<gene>
    <name evidence="2" type="ORF">LE190_12550</name>
</gene>
<keyword evidence="3" id="KW-1185">Reference proteome</keyword>
<feature type="signal peptide" evidence="1">
    <location>
        <begin position="1"/>
        <end position="25"/>
    </location>
</feature>
<evidence type="ECO:0000313" key="3">
    <source>
        <dbReference type="Proteomes" id="UP001198602"/>
    </source>
</evidence>
<protein>
    <submittedName>
        <fullName evidence="2">TraB/GumN family protein</fullName>
    </submittedName>
</protein>
<dbReference type="Proteomes" id="UP001198602">
    <property type="component" value="Unassembled WGS sequence"/>
</dbReference>
<name>A0ABS7YAN5_9BURK</name>
<dbReference type="CDD" id="cd14788">
    <property type="entry name" value="GumN"/>
    <property type="match status" value="1"/>
</dbReference>
<accession>A0ABS7YAN5</accession>
<evidence type="ECO:0000313" key="2">
    <source>
        <dbReference type="EMBL" id="MCA1856750.1"/>
    </source>
</evidence>
<comment type="caution">
    <text evidence="2">The sequence shown here is derived from an EMBL/GenBank/DDBJ whole genome shotgun (WGS) entry which is preliminary data.</text>
</comment>
<feature type="chain" id="PRO_5045090168" evidence="1">
    <location>
        <begin position="26"/>
        <end position="344"/>
    </location>
</feature>
<dbReference type="EMBL" id="JAHYBX010000004">
    <property type="protein sequence ID" value="MCA1856750.1"/>
    <property type="molecule type" value="Genomic_DNA"/>
</dbReference>
<proteinExistence type="predicted"/>
<keyword evidence="1" id="KW-0732">Signal</keyword>
<sequence length="344" mass="38320">MKVLMPNRRALAVLCLSLLAAPSWAQSTDAGDTPPPVSASAETAEAVPEQILVVAQKPGPGMWKVSKGEHVLWIFGTYSPLPTKMAWRSHEVEAVIGRSQEYLPPPSSKLEMSYFQTALALPSLIGVNRNPNDATLRDVLPPEVYARWLPLKEKYLPKNKEKDRPLFVAYELFGAAMKQAGLMTGNDVRKQVEKMVGQKKLKVTPTIYELKVDNPRRLVQEFKKSPLEDVACFSHTLKQLETDIEAMRVRAHAWAKGDIEVIRRLDFSEQESCSNAIRNSAVLREHPAFQGAEEKHRAMWLANAEAALARNVSTFAVLPMKDLLDPKGLMAALAARGYTVEQPE</sequence>
<organism evidence="2 3">
    <name type="scientific">Massilia hydrophila</name>
    <dbReference type="NCBI Taxonomy" id="3044279"/>
    <lineage>
        <taxon>Bacteria</taxon>
        <taxon>Pseudomonadati</taxon>
        <taxon>Pseudomonadota</taxon>
        <taxon>Betaproteobacteria</taxon>
        <taxon>Burkholderiales</taxon>
        <taxon>Oxalobacteraceae</taxon>
        <taxon>Telluria group</taxon>
        <taxon>Massilia</taxon>
    </lineage>
</organism>
<dbReference type="RefSeq" id="WP_225239020.1">
    <property type="nucleotide sequence ID" value="NZ_JAHYBX010000004.1"/>
</dbReference>